<protein>
    <recommendedName>
        <fullName evidence="4">DUF1684 domain-containing protein</fullName>
    </recommendedName>
</protein>
<dbReference type="EMBL" id="OCND01000006">
    <property type="protein sequence ID" value="SOD55219.1"/>
    <property type="molecule type" value="Genomic_DNA"/>
</dbReference>
<evidence type="ECO:0000256" key="1">
    <source>
        <dbReference type="SAM" id="SignalP"/>
    </source>
</evidence>
<dbReference type="PANTHER" id="PTHR41913">
    <property type="entry name" value="DUF1684 DOMAIN-CONTAINING PROTEIN"/>
    <property type="match status" value="1"/>
</dbReference>
<proteinExistence type="predicted"/>
<evidence type="ECO:0008006" key="4">
    <source>
        <dbReference type="Google" id="ProtNLM"/>
    </source>
</evidence>
<dbReference type="AlphaFoldDB" id="A0A286D988"/>
<name>A0A286D988_9GAMM</name>
<feature type="signal peptide" evidence="1">
    <location>
        <begin position="1"/>
        <end position="24"/>
    </location>
</feature>
<evidence type="ECO:0000313" key="3">
    <source>
        <dbReference type="Proteomes" id="UP000219374"/>
    </source>
</evidence>
<gene>
    <name evidence="2" type="ORF">SAMN06296416_106186</name>
</gene>
<accession>A0A286D988</accession>
<feature type="chain" id="PRO_5012696291" description="DUF1684 domain-containing protein" evidence="1">
    <location>
        <begin position="25"/>
        <end position="315"/>
    </location>
</feature>
<reference evidence="2 3" key="1">
    <citation type="submission" date="2017-09" db="EMBL/GenBank/DDBJ databases">
        <authorList>
            <person name="Ehlers B."/>
            <person name="Leendertz F.H."/>
        </authorList>
    </citation>
    <scope>NUCLEOTIDE SEQUENCE [LARGE SCALE GENOMIC DNA]</scope>
    <source>
        <strain evidence="2 3">CGMCC 1.10978</strain>
    </source>
</reference>
<organism evidence="2 3">
    <name type="scientific">Pseudoxanthomonas wuyuanensis</name>
    <dbReference type="NCBI Taxonomy" id="1073196"/>
    <lineage>
        <taxon>Bacteria</taxon>
        <taxon>Pseudomonadati</taxon>
        <taxon>Pseudomonadota</taxon>
        <taxon>Gammaproteobacteria</taxon>
        <taxon>Lysobacterales</taxon>
        <taxon>Lysobacteraceae</taxon>
        <taxon>Pseudoxanthomonas</taxon>
    </lineage>
</organism>
<dbReference type="InterPro" id="IPR012467">
    <property type="entry name" value="DUF1684"/>
</dbReference>
<dbReference type="PROSITE" id="PS51257">
    <property type="entry name" value="PROKAR_LIPOPROTEIN"/>
    <property type="match status" value="1"/>
</dbReference>
<keyword evidence="3" id="KW-1185">Reference proteome</keyword>
<dbReference type="RefSeq" id="WP_238394553.1">
    <property type="nucleotide sequence ID" value="NZ_OCND01000006.1"/>
</dbReference>
<dbReference type="PANTHER" id="PTHR41913:SF1">
    <property type="entry name" value="DUF1684 DOMAIN-CONTAINING PROTEIN"/>
    <property type="match status" value="1"/>
</dbReference>
<dbReference type="Pfam" id="PF07920">
    <property type="entry name" value="DUF1684"/>
    <property type="match status" value="1"/>
</dbReference>
<keyword evidence="1" id="KW-0732">Signal</keyword>
<sequence length="315" mass="34242">MLKTQLAMTAALAMLLVACQPAEPARSPGSGSAPIADAAFVAETQAWRDRRKQDLLQPDGWTSLVGLHPIELKAHYIGAGPGSGIRLAAGPEKMGMLSRQGDRYFLMPERDSGLLLDEEPVKARIELRDDRDPAPTTLAFDEGKGKLNLIERGGRHYLRIRHEDAPTRIHMGALEYWPTDPAWRFEARFVANPAGTTLPIIDMIGVTTAVPSPGAVEFERNGASYRLDVLSAADGRMFIPLADRTSGQGSYSAGRYLEIDAPADGKVVLDFNRAHNPPSAFTLYATCPLPPAQNRLDLAVEAGEKAYRRIDSSSP</sequence>
<dbReference type="Proteomes" id="UP000219374">
    <property type="component" value="Unassembled WGS sequence"/>
</dbReference>
<evidence type="ECO:0000313" key="2">
    <source>
        <dbReference type="EMBL" id="SOD55219.1"/>
    </source>
</evidence>